<dbReference type="Proteomes" id="UP000499080">
    <property type="component" value="Unassembled WGS sequence"/>
</dbReference>
<proteinExistence type="predicted"/>
<accession>A0A4Y2VNY4</accession>
<evidence type="ECO:0000313" key="1">
    <source>
        <dbReference type="EMBL" id="GBO25926.1"/>
    </source>
</evidence>
<reference evidence="1 2" key="1">
    <citation type="journal article" date="2019" name="Sci. Rep.">
        <title>Orb-weaving spider Araneus ventricosus genome elucidates the spidroin gene catalogue.</title>
        <authorList>
            <person name="Kono N."/>
            <person name="Nakamura H."/>
            <person name="Ohtoshi R."/>
            <person name="Moran D.A.P."/>
            <person name="Shinohara A."/>
            <person name="Yoshida Y."/>
            <person name="Fujiwara M."/>
            <person name="Mori M."/>
            <person name="Tomita M."/>
            <person name="Arakawa K."/>
        </authorList>
    </citation>
    <scope>NUCLEOTIDE SEQUENCE [LARGE SCALE GENOMIC DNA]</scope>
</reference>
<sequence>VSGEKASLNAEDGSAAQLDIPTVVVKKVVTGEDILRLAPSTAVNDPDKMDLKLEQVQIFQEGQMVQSSGISSLTLMTDSEKKSNRLKREDAQDVTAHLQAQTTFDIQLQTRQKRSSAYSVPEERDENVQYLSASRVAETEGKVHLFNMAEFSDLFILVLQNFYGEGSLPFSSNPPI</sequence>
<comment type="caution">
    <text evidence="1">The sequence shown here is derived from an EMBL/GenBank/DDBJ whole genome shotgun (WGS) entry which is preliminary data.</text>
</comment>
<dbReference type="EMBL" id="BGPR01048935">
    <property type="protein sequence ID" value="GBO25926.1"/>
    <property type="molecule type" value="Genomic_DNA"/>
</dbReference>
<dbReference type="AlphaFoldDB" id="A0A4Y2VNY4"/>
<name>A0A4Y2VNY4_ARAVE</name>
<evidence type="ECO:0000313" key="2">
    <source>
        <dbReference type="Proteomes" id="UP000499080"/>
    </source>
</evidence>
<keyword evidence="2" id="KW-1185">Reference proteome</keyword>
<organism evidence="1 2">
    <name type="scientific">Araneus ventricosus</name>
    <name type="common">Orbweaver spider</name>
    <name type="synonym">Epeira ventricosa</name>
    <dbReference type="NCBI Taxonomy" id="182803"/>
    <lineage>
        <taxon>Eukaryota</taxon>
        <taxon>Metazoa</taxon>
        <taxon>Ecdysozoa</taxon>
        <taxon>Arthropoda</taxon>
        <taxon>Chelicerata</taxon>
        <taxon>Arachnida</taxon>
        <taxon>Araneae</taxon>
        <taxon>Araneomorphae</taxon>
        <taxon>Entelegynae</taxon>
        <taxon>Araneoidea</taxon>
        <taxon>Araneidae</taxon>
        <taxon>Araneus</taxon>
    </lineage>
</organism>
<protein>
    <submittedName>
        <fullName evidence="1">Uncharacterized protein</fullName>
    </submittedName>
</protein>
<gene>
    <name evidence="1" type="ORF">AVEN_246045_1</name>
</gene>
<feature type="non-terminal residue" evidence="1">
    <location>
        <position position="1"/>
    </location>
</feature>